<keyword evidence="3" id="KW-1185">Reference proteome</keyword>
<dbReference type="Pfam" id="PF07336">
    <property type="entry name" value="ABATE"/>
    <property type="match status" value="1"/>
</dbReference>
<dbReference type="SUPFAM" id="SSF160904">
    <property type="entry name" value="Jann2411-like"/>
    <property type="match status" value="1"/>
</dbReference>
<dbReference type="InterPro" id="IPR021005">
    <property type="entry name" value="Znf_CGNR"/>
</dbReference>
<evidence type="ECO:0000259" key="1">
    <source>
        <dbReference type="Pfam" id="PF11706"/>
    </source>
</evidence>
<dbReference type="PANTHER" id="PTHR35525">
    <property type="entry name" value="BLL6575 PROTEIN"/>
    <property type="match status" value="1"/>
</dbReference>
<name>A0A919QA29_9ACTN</name>
<gene>
    <name evidence="2" type="ORF">Aph01nite_22740</name>
</gene>
<reference evidence="2" key="1">
    <citation type="submission" date="2021-01" db="EMBL/GenBank/DDBJ databases">
        <title>Whole genome shotgun sequence of Acrocarpospora phusangensis NBRC 108782.</title>
        <authorList>
            <person name="Komaki H."/>
            <person name="Tamura T."/>
        </authorList>
    </citation>
    <scope>NUCLEOTIDE SEQUENCE</scope>
    <source>
        <strain evidence="2">NBRC 108782</strain>
    </source>
</reference>
<feature type="domain" description="Zinc finger CGNR" evidence="1">
    <location>
        <begin position="106"/>
        <end position="149"/>
    </location>
</feature>
<dbReference type="Gene3D" id="1.10.3300.10">
    <property type="entry name" value="Jann2411-like domain"/>
    <property type="match status" value="1"/>
</dbReference>
<evidence type="ECO:0000313" key="2">
    <source>
        <dbReference type="EMBL" id="GIH23964.1"/>
    </source>
</evidence>
<dbReference type="Pfam" id="PF11706">
    <property type="entry name" value="zf-CGNR"/>
    <property type="match status" value="1"/>
</dbReference>
<sequence length="153" mass="17055">MLSPASLAEWTRAAGLLDETPEFTARDLAEAVEVREAVYRTVWARLEDRPPTEADVDLLNAHATRPRLVPTLLPDGSTRREGTLSGLLATLAADLLDLLGDPDFGRIKRCANTDCTRLYIDSSRGGNRQWCGMSECGNRAKVKAFRRRHREPH</sequence>
<dbReference type="PANTHER" id="PTHR35525:SF3">
    <property type="entry name" value="BLL6575 PROTEIN"/>
    <property type="match status" value="1"/>
</dbReference>
<organism evidence="2 3">
    <name type="scientific">Acrocarpospora phusangensis</name>
    <dbReference type="NCBI Taxonomy" id="1070424"/>
    <lineage>
        <taxon>Bacteria</taxon>
        <taxon>Bacillati</taxon>
        <taxon>Actinomycetota</taxon>
        <taxon>Actinomycetes</taxon>
        <taxon>Streptosporangiales</taxon>
        <taxon>Streptosporangiaceae</taxon>
        <taxon>Acrocarpospora</taxon>
    </lineage>
</organism>
<comment type="caution">
    <text evidence="2">The sequence shown here is derived from an EMBL/GenBank/DDBJ whole genome shotgun (WGS) entry which is preliminary data.</text>
</comment>
<evidence type="ECO:0000313" key="3">
    <source>
        <dbReference type="Proteomes" id="UP000640052"/>
    </source>
</evidence>
<dbReference type="InterPro" id="IPR023286">
    <property type="entry name" value="ABATE_dom_sf"/>
</dbReference>
<protein>
    <recommendedName>
        <fullName evidence="1">Zinc finger CGNR domain-containing protein</fullName>
    </recommendedName>
</protein>
<accession>A0A919QA29</accession>
<dbReference type="AlphaFoldDB" id="A0A919QA29"/>
<dbReference type="EMBL" id="BOOA01000014">
    <property type="protein sequence ID" value="GIH23964.1"/>
    <property type="molecule type" value="Genomic_DNA"/>
</dbReference>
<proteinExistence type="predicted"/>
<dbReference type="Proteomes" id="UP000640052">
    <property type="component" value="Unassembled WGS sequence"/>
</dbReference>
<dbReference type="InterPro" id="IPR010852">
    <property type="entry name" value="ABATE"/>
</dbReference>